<feature type="compositionally biased region" description="Low complexity" evidence="7">
    <location>
        <begin position="22"/>
        <end position="31"/>
    </location>
</feature>
<feature type="transmembrane region" description="Helical" evidence="8">
    <location>
        <begin position="421"/>
        <end position="441"/>
    </location>
</feature>
<dbReference type="GO" id="GO:0012505">
    <property type="term" value="C:endomembrane system"/>
    <property type="evidence" value="ECO:0007669"/>
    <property type="project" value="UniProtKB-SubCell"/>
</dbReference>
<evidence type="ECO:0000256" key="4">
    <source>
        <dbReference type="ARBA" id="ARBA00022692"/>
    </source>
</evidence>
<feature type="region of interest" description="Disordered" evidence="7">
    <location>
        <begin position="1"/>
        <end position="49"/>
    </location>
</feature>
<sequence length="473" mass="50178">MTAASAVEEIPLSASPRREKLSAAAPATVSSPPGPTQSRNPNSFAVPRRTRKQEIEGNVQVLVLSLVALVNGWNDGTLGPLIPRIQEVYHLDYTIVSLLFVFRCLGCLLGSLVTILFASRLGLGKACRGPRTTHSMAKSPKGAIIRSVSNVIQVLVMLPYPVFVLGAFINGLGYAIQAGQTMGYIAGMPDANGVKMGVFQSAYGLGALIAPLVATQFAQKAHWSYHYIITAGISVVSALVFYAVFRGRTQEECLTRIGYSAQDDTKNAVLPSPAGTSTPRQRSRLRQIIFSQAVHTLAVFLFVYVGTEVTIGGWVVSFMIAVRGGGASSGYVSTGFFAGMMSGRLLLIPINKLIGHARAVYLYGALAIGLELIIWLVPSFLGSALSVSIVGILLGPLYPLALAHATLVFPPHLLSGSISWVSGFATCGSALLPFATGAIAARAGIRALEPVVVGMLTCMLILWAMVLRTRPHI</sequence>
<dbReference type="AlphaFoldDB" id="A0A8H6VVL9"/>
<evidence type="ECO:0000259" key="9">
    <source>
        <dbReference type="PROSITE" id="PS50850"/>
    </source>
</evidence>
<keyword evidence="4 8" id="KW-0812">Transmembrane</keyword>
<dbReference type="EMBL" id="JACAZE010000023">
    <property type="protein sequence ID" value="KAF7291768.1"/>
    <property type="molecule type" value="Genomic_DNA"/>
</dbReference>
<keyword evidence="11" id="KW-1185">Reference proteome</keyword>
<feature type="transmembrane region" description="Helical" evidence="8">
    <location>
        <begin position="224"/>
        <end position="245"/>
    </location>
</feature>
<evidence type="ECO:0000313" key="11">
    <source>
        <dbReference type="Proteomes" id="UP000613580"/>
    </source>
</evidence>
<dbReference type="InterPro" id="IPR011701">
    <property type="entry name" value="MFS"/>
</dbReference>
<dbReference type="Gene3D" id="1.20.1250.20">
    <property type="entry name" value="MFS general substrate transporter like domains"/>
    <property type="match status" value="1"/>
</dbReference>
<feature type="transmembrane region" description="Helical" evidence="8">
    <location>
        <begin position="447"/>
        <end position="467"/>
    </location>
</feature>
<keyword evidence="6 8" id="KW-0472">Membrane</keyword>
<protein>
    <submittedName>
        <fullName evidence="10">MFS domain-containing protein</fullName>
    </submittedName>
</protein>
<dbReference type="SUPFAM" id="SSF103473">
    <property type="entry name" value="MFS general substrate transporter"/>
    <property type="match status" value="1"/>
</dbReference>
<dbReference type="OrthoDB" id="413079at2759"/>
<dbReference type="PANTHER" id="PTHR23514">
    <property type="entry name" value="BYPASS OF STOP CODON PROTEIN 6"/>
    <property type="match status" value="1"/>
</dbReference>
<dbReference type="PANTHER" id="PTHR23514:SF3">
    <property type="entry name" value="BYPASS OF STOP CODON PROTEIN 6"/>
    <property type="match status" value="1"/>
</dbReference>
<dbReference type="InterPro" id="IPR036259">
    <property type="entry name" value="MFS_trans_sf"/>
</dbReference>
<comment type="subcellular location">
    <subcellularLocation>
        <location evidence="1">Endomembrane system</location>
        <topology evidence="1">Multi-pass membrane protein</topology>
    </subcellularLocation>
</comment>
<dbReference type="InterPro" id="IPR020846">
    <property type="entry name" value="MFS_dom"/>
</dbReference>
<feature type="transmembrane region" description="Helical" evidence="8">
    <location>
        <begin position="360"/>
        <end position="381"/>
    </location>
</feature>
<keyword evidence="3" id="KW-0813">Transport</keyword>
<dbReference type="InterPro" id="IPR051788">
    <property type="entry name" value="MFS_Transporter"/>
</dbReference>
<evidence type="ECO:0000313" key="10">
    <source>
        <dbReference type="EMBL" id="KAF7291768.1"/>
    </source>
</evidence>
<feature type="transmembrane region" description="Helical" evidence="8">
    <location>
        <begin position="311"/>
        <end position="339"/>
    </location>
</feature>
<gene>
    <name evidence="10" type="ORF">HMN09_01236400</name>
</gene>
<dbReference type="GO" id="GO:0016020">
    <property type="term" value="C:membrane"/>
    <property type="evidence" value="ECO:0007669"/>
    <property type="project" value="TreeGrafter"/>
</dbReference>
<evidence type="ECO:0000256" key="2">
    <source>
        <dbReference type="ARBA" id="ARBA00008335"/>
    </source>
</evidence>
<reference evidence="10" key="1">
    <citation type="submission" date="2020-05" db="EMBL/GenBank/DDBJ databases">
        <title>Mycena genomes resolve the evolution of fungal bioluminescence.</title>
        <authorList>
            <person name="Tsai I.J."/>
        </authorList>
    </citation>
    <scope>NUCLEOTIDE SEQUENCE</scope>
    <source>
        <strain evidence="10">110903Hualien_Pintung</strain>
    </source>
</reference>
<feature type="transmembrane region" description="Helical" evidence="8">
    <location>
        <begin position="387"/>
        <end position="409"/>
    </location>
</feature>
<feature type="domain" description="Major facilitator superfamily (MFS) profile" evidence="9">
    <location>
        <begin position="60"/>
        <end position="472"/>
    </location>
</feature>
<dbReference type="GO" id="GO:0022857">
    <property type="term" value="F:transmembrane transporter activity"/>
    <property type="evidence" value="ECO:0007669"/>
    <property type="project" value="InterPro"/>
</dbReference>
<proteinExistence type="inferred from homology"/>
<dbReference type="FunFam" id="1.20.1250.20:FF:000286">
    <property type="entry name" value="MFS efflux transporter"/>
    <property type="match status" value="1"/>
</dbReference>
<dbReference type="PROSITE" id="PS50850">
    <property type="entry name" value="MFS"/>
    <property type="match status" value="1"/>
</dbReference>
<dbReference type="Proteomes" id="UP000613580">
    <property type="component" value="Unassembled WGS sequence"/>
</dbReference>
<evidence type="ECO:0000256" key="8">
    <source>
        <dbReference type="SAM" id="Phobius"/>
    </source>
</evidence>
<name>A0A8H6VVL9_MYCCL</name>
<feature type="transmembrane region" description="Helical" evidence="8">
    <location>
        <begin position="288"/>
        <end position="305"/>
    </location>
</feature>
<dbReference type="Pfam" id="PF07690">
    <property type="entry name" value="MFS_1"/>
    <property type="match status" value="1"/>
</dbReference>
<keyword evidence="5 8" id="KW-1133">Transmembrane helix</keyword>
<evidence type="ECO:0000256" key="1">
    <source>
        <dbReference type="ARBA" id="ARBA00004127"/>
    </source>
</evidence>
<feature type="transmembrane region" description="Helical" evidence="8">
    <location>
        <begin position="93"/>
        <end position="123"/>
    </location>
</feature>
<evidence type="ECO:0000256" key="7">
    <source>
        <dbReference type="SAM" id="MobiDB-lite"/>
    </source>
</evidence>
<comment type="similarity">
    <text evidence="2">Belongs to the major facilitator superfamily.</text>
</comment>
<evidence type="ECO:0000256" key="5">
    <source>
        <dbReference type="ARBA" id="ARBA00022989"/>
    </source>
</evidence>
<evidence type="ECO:0000256" key="3">
    <source>
        <dbReference type="ARBA" id="ARBA00022448"/>
    </source>
</evidence>
<organism evidence="10 11">
    <name type="scientific">Mycena chlorophos</name>
    <name type="common">Agaric fungus</name>
    <name type="synonym">Agaricus chlorophos</name>
    <dbReference type="NCBI Taxonomy" id="658473"/>
    <lineage>
        <taxon>Eukaryota</taxon>
        <taxon>Fungi</taxon>
        <taxon>Dikarya</taxon>
        <taxon>Basidiomycota</taxon>
        <taxon>Agaricomycotina</taxon>
        <taxon>Agaricomycetes</taxon>
        <taxon>Agaricomycetidae</taxon>
        <taxon>Agaricales</taxon>
        <taxon>Marasmiineae</taxon>
        <taxon>Mycenaceae</taxon>
        <taxon>Mycena</taxon>
    </lineage>
</organism>
<feature type="transmembrane region" description="Helical" evidence="8">
    <location>
        <begin position="198"/>
        <end position="218"/>
    </location>
</feature>
<comment type="caution">
    <text evidence="10">The sequence shown here is derived from an EMBL/GenBank/DDBJ whole genome shotgun (WGS) entry which is preliminary data.</text>
</comment>
<evidence type="ECO:0000256" key="6">
    <source>
        <dbReference type="ARBA" id="ARBA00023136"/>
    </source>
</evidence>
<accession>A0A8H6VVL9</accession>